<dbReference type="Pfam" id="PF02515">
    <property type="entry name" value="CoA_transf_3"/>
    <property type="match status" value="2"/>
</dbReference>
<dbReference type="InterPro" id="IPR023606">
    <property type="entry name" value="CoA-Trfase_III_dom_1_sf"/>
</dbReference>
<evidence type="ECO:0000313" key="3">
    <source>
        <dbReference type="Proteomes" id="UP000319731"/>
    </source>
</evidence>
<dbReference type="InterPro" id="IPR003673">
    <property type="entry name" value="CoA-Trfase_fam_III"/>
</dbReference>
<dbReference type="AlphaFoldDB" id="A0A507CGD0"/>
<dbReference type="RefSeq" id="XP_031027146.1">
    <property type="nucleotide sequence ID" value="XM_031166744.1"/>
</dbReference>
<dbReference type="Gene3D" id="3.40.50.10540">
    <property type="entry name" value="Crotonobetainyl-coa:carnitine coa-transferase, domain 1"/>
    <property type="match status" value="1"/>
</dbReference>
<dbReference type="OrthoDB" id="2308815at2759"/>
<name>A0A507CGD0_9FUNG</name>
<sequence>MQQESKAIGLAILEKIGYDAKDVADIVNDVDITGTNTPFIPSPFKVAELITGLDVAISALANLISKDRLGHTQKTAINIDHAALSITNHFINNADDERFETLLPKLQAASAADPALVIRGRWANHWNTCFRCSDRWIQLAARITDTPEVNLAAIGFTQPEIAQLLEWCLNADERYLRTVEAKFLEWKAYELEAVLSKLNACCAIVPRSYDEFMQSEHGKLSSTWAPVQLVPQQPSVNGAWQPVPWQTLTNPAKQGLLHGIKIVELTRMVMGPVAGYMSHTMGANVIKVSLPALDEGFYGKRCVFVDLRSKEGRDTIRKLIQEADVFLENNAFGAMDRSGLGPKDVFDMVKDRKKGLIYVRGNAAGFEGPYKTAPGFDHLAQSLCGMMTAHGAYHKFTGSSTEHRPQYIPFQILDNTTGHLLYLGMLDALRARATKGGSYIVQSSLLQGGLLLQSFGQHDAATIERAWSKYEPQASESSFSEIYGAGSFSYSIKFQDKLFREGHPASFNPAFFYKIKNCYWPSIKYPNGGCTMLMGSPVIKMDETPLYYRLGTRPFGYDTVTEFLPMDLVGDMVSLGLDSDGVALYTMDRSKLDGGQHPSHQQSLVASKL</sequence>
<dbReference type="InterPro" id="IPR052985">
    <property type="entry name" value="CoA-trans_III_biosynth/detox"/>
</dbReference>
<reference evidence="2 3" key="1">
    <citation type="journal article" date="2019" name="Sci. Rep.">
        <title>Comparative genomics of chytrid fungi reveal insights into the obligate biotrophic and pathogenic lifestyle of Synchytrium endobioticum.</title>
        <authorList>
            <person name="van de Vossenberg B.T.L.H."/>
            <person name="Warris S."/>
            <person name="Nguyen H.D.T."/>
            <person name="van Gent-Pelzer M.P.E."/>
            <person name="Joly D.L."/>
            <person name="van de Geest H.C."/>
            <person name="Bonants P.J.M."/>
            <person name="Smith D.S."/>
            <person name="Levesque C.A."/>
            <person name="van der Lee T.A.J."/>
        </authorList>
    </citation>
    <scope>NUCLEOTIDE SEQUENCE [LARGE SCALE GENOMIC DNA]</scope>
    <source>
        <strain evidence="2 3">JEL517</strain>
    </source>
</reference>
<dbReference type="GO" id="GO:0003824">
    <property type="term" value="F:catalytic activity"/>
    <property type="evidence" value="ECO:0007669"/>
    <property type="project" value="InterPro"/>
</dbReference>
<comment type="similarity">
    <text evidence="1">Belongs to the CoA-transferase III family.</text>
</comment>
<evidence type="ECO:0000313" key="2">
    <source>
        <dbReference type="EMBL" id="TPX37076.1"/>
    </source>
</evidence>
<evidence type="ECO:0000256" key="1">
    <source>
        <dbReference type="ARBA" id="ARBA00008383"/>
    </source>
</evidence>
<dbReference type="STRING" id="1806994.A0A507CGD0"/>
<dbReference type="PANTHER" id="PTHR48229">
    <property type="entry name" value="CAIB/BAIF FAMILY ENZYME (AFU_ORTHOLOGUE AFUA_1G05360)-RELATED"/>
    <property type="match status" value="1"/>
</dbReference>
<dbReference type="Proteomes" id="UP000319731">
    <property type="component" value="Unassembled WGS sequence"/>
</dbReference>
<dbReference type="PANTHER" id="PTHR48229:SF1">
    <property type="entry name" value="ALPHA METHYLACYL-COA RACEMASE-RELATED"/>
    <property type="match status" value="1"/>
</dbReference>
<comment type="caution">
    <text evidence="2">The sequence shown here is derived from an EMBL/GenBank/DDBJ whole genome shotgun (WGS) entry which is preliminary data.</text>
</comment>
<protein>
    <submittedName>
        <fullName evidence="2">Uncharacterized protein</fullName>
    </submittedName>
</protein>
<accession>A0A507CGD0</accession>
<organism evidence="2 3">
    <name type="scientific">Synchytrium microbalum</name>
    <dbReference type="NCBI Taxonomy" id="1806994"/>
    <lineage>
        <taxon>Eukaryota</taxon>
        <taxon>Fungi</taxon>
        <taxon>Fungi incertae sedis</taxon>
        <taxon>Chytridiomycota</taxon>
        <taxon>Chytridiomycota incertae sedis</taxon>
        <taxon>Chytridiomycetes</taxon>
        <taxon>Synchytriales</taxon>
        <taxon>Synchytriaceae</taxon>
        <taxon>Synchytrium</taxon>
    </lineage>
</organism>
<keyword evidence="3" id="KW-1185">Reference proteome</keyword>
<dbReference type="SUPFAM" id="SSF89796">
    <property type="entry name" value="CoA-transferase family III (CaiB/BaiF)"/>
    <property type="match status" value="2"/>
</dbReference>
<proteinExistence type="inferred from homology"/>
<dbReference type="EMBL" id="QEAO01000003">
    <property type="protein sequence ID" value="TPX37076.1"/>
    <property type="molecule type" value="Genomic_DNA"/>
</dbReference>
<gene>
    <name evidence="2" type="ORF">SmJEL517_g00816</name>
</gene>
<dbReference type="GeneID" id="42002041"/>